<name>A0ABR5C1U9_9TREE</name>
<proteinExistence type="predicted"/>
<evidence type="ECO:0000313" key="3">
    <source>
        <dbReference type="Proteomes" id="UP000054272"/>
    </source>
</evidence>
<dbReference type="EMBL" id="KN848591">
    <property type="protein sequence ID" value="KIR81639.1"/>
    <property type="molecule type" value="Genomic_DNA"/>
</dbReference>
<accession>A0ABR5C1U9</accession>
<evidence type="ECO:0000256" key="1">
    <source>
        <dbReference type="SAM" id="MobiDB-lite"/>
    </source>
</evidence>
<dbReference type="Proteomes" id="UP000054272">
    <property type="component" value="Unassembled WGS sequence"/>
</dbReference>
<keyword evidence="3" id="KW-1185">Reference proteome</keyword>
<organism evidence="2 3">
    <name type="scientific">Cryptococcus gattii EJB2</name>
    <dbReference type="NCBI Taxonomy" id="1296103"/>
    <lineage>
        <taxon>Eukaryota</taxon>
        <taxon>Fungi</taxon>
        <taxon>Dikarya</taxon>
        <taxon>Basidiomycota</taxon>
        <taxon>Agaricomycotina</taxon>
        <taxon>Tremellomycetes</taxon>
        <taxon>Tremellales</taxon>
        <taxon>Cryptococcaceae</taxon>
        <taxon>Cryptococcus</taxon>
        <taxon>Cryptococcus gattii species complex</taxon>
    </lineage>
</organism>
<reference evidence="2 3" key="1">
    <citation type="submission" date="2015-01" db="EMBL/GenBank/DDBJ databases">
        <title>The Genome Sequence of Cryptococcus gattii EJB2.</title>
        <authorList>
            <consortium name="The Broad Institute Genomics Platform"/>
            <person name="Cuomo C."/>
            <person name="Litvintseva A."/>
            <person name="Chen Y."/>
            <person name="Heitman J."/>
            <person name="Sun S."/>
            <person name="Springer D."/>
            <person name="Dromer F."/>
            <person name="Young S."/>
            <person name="Zeng Q."/>
            <person name="Gargeya S."/>
            <person name="Abouelleil A."/>
            <person name="Alvarado L."/>
            <person name="Chapman S.B."/>
            <person name="Gainer-Dewar J."/>
            <person name="Goldberg J."/>
            <person name="Griggs A."/>
            <person name="Gujja S."/>
            <person name="Hansen M."/>
            <person name="Howarth C."/>
            <person name="Imamovic A."/>
            <person name="Larimer J."/>
            <person name="Murphy C."/>
            <person name="Naylor J."/>
            <person name="Pearson M."/>
            <person name="Priest M."/>
            <person name="Roberts A."/>
            <person name="Saif S."/>
            <person name="Shea T."/>
            <person name="Sykes S."/>
            <person name="Wortman J."/>
            <person name="Nusbaum C."/>
            <person name="Birren B."/>
        </authorList>
    </citation>
    <scope>NUCLEOTIDE SEQUENCE [LARGE SCALE GENOMIC DNA]</scope>
    <source>
        <strain evidence="2 3">EJB2</strain>
    </source>
</reference>
<feature type="region of interest" description="Disordered" evidence="1">
    <location>
        <begin position="435"/>
        <end position="485"/>
    </location>
</feature>
<gene>
    <name evidence="2" type="ORF">I306_01265</name>
</gene>
<protein>
    <submittedName>
        <fullName evidence="2">Uncharacterized protein</fullName>
    </submittedName>
</protein>
<sequence length="586" mass="65292">MSRAQNPNSEWPESIVTFDGLFNRYCSWSICLYDVVHEADMLLASSHRPFSVFNISLFRSTPSLPSSAMLKPLLATASNILQPEQQPTIKALIGLQTYTTQLRDAVRARQLDMGDKEVQGRLDELANGSAAAANVITRLLWEADGDKVGIKSHDLHIALKQSIGNFFAVRSSLERSFATRYDKHILGSILPSIPPYHQSFLSPILEHCRRSIASLKAKPSRPLPQSQLPNSSLQVLRDRTDTEVTYLLGYLQTINDGLSSINEIDSFNSTAFARKMAKMKGKHMNQDNENWPLRVRMEVMLIKCDLLLSVTNKRMNEVKARAARNMGGEENQEAAQENMKSEDRSRSKSRGKSRSESVDNMPKINTNNVVPFCAANSVHASSDTPSCFIEWEVLTEKSLIECLNFAASCAEDDRIAILTKTIVHRDWLGVAHLQQEANTKSKPQSPSPLHPLPSSTNLSNDEDSDLDSSIASFNSEDEGNQDEGSSYRCPLRTLFALHDRYEEQRLAIWLTLPTSMRGKMSAFMRGGKDGALGRAWDGLGMNVILKIGGSGLIPYGLAPDKLSKWTDLVAMRQAKRIRKNGRSHLS</sequence>
<feature type="region of interest" description="Disordered" evidence="1">
    <location>
        <begin position="322"/>
        <end position="363"/>
    </location>
</feature>
<evidence type="ECO:0000313" key="2">
    <source>
        <dbReference type="EMBL" id="KIR81639.1"/>
    </source>
</evidence>